<name>A0A6A6HU47_9PLEO</name>
<evidence type="ECO:0008006" key="4">
    <source>
        <dbReference type="Google" id="ProtNLM"/>
    </source>
</evidence>
<dbReference type="Proteomes" id="UP000800094">
    <property type="component" value="Unassembled WGS sequence"/>
</dbReference>
<evidence type="ECO:0000313" key="2">
    <source>
        <dbReference type="EMBL" id="KAF2241626.1"/>
    </source>
</evidence>
<dbReference type="InterPro" id="IPR021858">
    <property type="entry name" value="Fun_TF"/>
</dbReference>
<feature type="region of interest" description="Disordered" evidence="1">
    <location>
        <begin position="1"/>
        <end position="134"/>
    </location>
</feature>
<dbReference type="RefSeq" id="XP_033676630.1">
    <property type="nucleotide sequence ID" value="XM_033830435.1"/>
</dbReference>
<feature type="compositionally biased region" description="Low complexity" evidence="1">
    <location>
        <begin position="74"/>
        <end position="84"/>
    </location>
</feature>
<dbReference type="AlphaFoldDB" id="A0A6A6HU47"/>
<reference evidence="2" key="1">
    <citation type="journal article" date="2020" name="Stud. Mycol.">
        <title>101 Dothideomycetes genomes: a test case for predicting lifestyles and emergence of pathogens.</title>
        <authorList>
            <person name="Haridas S."/>
            <person name="Albert R."/>
            <person name="Binder M."/>
            <person name="Bloem J."/>
            <person name="Labutti K."/>
            <person name="Salamov A."/>
            <person name="Andreopoulos B."/>
            <person name="Baker S."/>
            <person name="Barry K."/>
            <person name="Bills G."/>
            <person name="Bluhm B."/>
            <person name="Cannon C."/>
            <person name="Castanera R."/>
            <person name="Culley D."/>
            <person name="Daum C."/>
            <person name="Ezra D."/>
            <person name="Gonzalez J."/>
            <person name="Henrissat B."/>
            <person name="Kuo A."/>
            <person name="Liang C."/>
            <person name="Lipzen A."/>
            <person name="Lutzoni F."/>
            <person name="Magnuson J."/>
            <person name="Mondo S."/>
            <person name="Nolan M."/>
            <person name="Ohm R."/>
            <person name="Pangilinan J."/>
            <person name="Park H.-J."/>
            <person name="Ramirez L."/>
            <person name="Alfaro M."/>
            <person name="Sun H."/>
            <person name="Tritt A."/>
            <person name="Yoshinaga Y."/>
            <person name="Zwiers L.-H."/>
            <person name="Turgeon B."/>
            <person name="Goodwin S."/>
            <person name="Spatafora J."/>
            <person name="Crous P."/>
            <person name="Grigoriev I."/>
        </authorList>
    </citation>
    <scope>NUCLEOTIDE SEQUENCE</scope>
    <source>
        <strain evidence="2">CBS 122368</strain>
    </source>
</reference>
<feature type="compositionally biased region" description="Polar residues" evidence="1">
    <location>
        <begin position="116"/>
        <end position="125"/>
    </location>
</feature>
<dbReference type="GeneID" id="54583765"/>
<dbReference type="PANTHER" id="PTHR37540:SF5">
    <property type="entry name" value="TRANSCRIPTION FACTOR DOMAIN-CONTAINING PROTEIN"/>
    <property type="match status" value="1"/>
</dbReference>
<dbReference type="Pfam" id="PF11951">
    <property type="entry name" value="Fungal_trans_2"/>
    <property type="match status" value="1"/>
</dbReference>
<accession>A0A6A6HU47</accession>
<keyword evidence="3" id="KW-1185">Reference proteome</keyword>
<evidence type="ECO:0000313" key="3">
    <source>
        <dbReference type="Proteomes" id="UP000800094"/>
    </source>
</evidence>
<gene>
    <name evidence="2" type="ORF">BU26DRAFT_525126</name>
</gene>
<organism evidence="2 3">
    <name type="scientific">Trematosphaeria pertusa</name>
    <dbReference type="NCBI Taxonomy" id="390896"/>
    <lineage>
        <taxon>Eukaryota</taxon>
        <taxon>Fungi</taxon>
        <taxon>Dikarya</taxon>
        <taxon>Ascomycota</taxon>
        <taxon>Pezizomycotina</taxon>
        <taxon>Dothideomycetes</taxon>
        <taxon>Pleosporomycetidae</taxon>
        <taxon>Pleosporales</taxon>
        <taxon>Massarineae</taxon>
        <taxon>Trematosphaeriaceae</taxon>
        <taxon>Trematosphaeria</taxon>
    </lineage>
</organism>
<evidence type="ECO:0000256" key="1">
    <source>
        <dbReference type="SAM" id="MobiDB-lite"/>
    </source>
</evidence>
<dbReference type="EMBL" id="ML987211">
    <property type="protein sequence ID" value="KAF2241626.1"/>
    <property type="molecule type" value="Genomic_DNA"/>
</dbReference>
<dbReference type="PANTHER" id="PTHR37540">
    <property type="entry name" value="TRANSCRIPTION FACTOR (ACR-2), PUTATIVE-RELATED-RELATED"/>
    <property type="match status" value="1"/>
</dbReference>
<protein>
    <recommendedName>
        <fullName evidence="4">Transcription factor domain-containing protein</fullName>
    </recommendedName>
</protein>
<sequence length="618" mass="69498">MDSRGSQDSGPVRSRRSTKQPMQFMFIDSTDHGVNAKPDKAVRSFVMKTARRQKPWSTRQKSPKTEAELEENSQPRSQQSSTRTYDGADEHDPASPGSWQEFAPTPSARYARSRGSAVSSRNGTFSRRPSSHLHLLPPSSRVSVCDFPHCTGDSCGQPHEAPTALGRRCGFDVGFRASFDCLPVQMDEKMRDLLENFVNAHSALLIPLDRHQASKPLTTEWVANSILSASGAPFIYAVLTSSALYSQATGAANPLDVLHYKTETIREIHTLFDNPRRRVDDSNIAAVFMLLCLEESQLVGREDQEDAEWSELQRRKHLNGLKKMIELRGGLAALGRNRCLQTFILMHSIAHAVTTFERPYTTLVDATGQTQQYDIPSFRSRPSSGRTLRLFQALKLEPALFDIVSNAVVFIGDLTCWFEEGKSPVSPLELQKHVCLLMYRLFDWYKQGEEDRGIQRNPVDQSICLALLIFLVRAYEDSYLGMVHTAGSKLEVCLGRCVLRWGKAPDLLMWTLTMGALATQGTTEFAFFKRYCGVAFADQGFNEFTNAEELLDRMRKCLWLPKLDEEVKRLWAHIGFCKGEEVMETIETGPTSPKGIKDNEVVGSLTSNRFFGRRSDSQ</sequence>
<dbReference type="OrthoDB" id="5386330at2759"/>
<proteinExistence type="predicted"/>